<keyword evidence="4" id="KW-1185">Reference proteome</keyword>
<accession>A0ABD4ZB07</accession>
<dbReference type="Gene3D" id="3.30.450.370">
    <property type="match status" value="1"/>
</dbReference>
<sequence>MKLSIKNLVKHLIIFSRLPRRNTKYELGRDSTRYIPIVGNVLFSYVVGAYKIDITNDNGETIYVATPLIDKHIFDSIESRLDDIIALMRKGNDIGDVLVEVIGIDRGNVAEAIYALRSVTGYGKLQIFLDDPYITDISIVGPGHVWVKHSWVEQKIPEVDFIRTNIVLESFDEVVKLQQLIATKCGTYISTSNPIVDTALPPKDGGHRVHMVAYTISTSRRPEIVIRKKMPNPPSIYHMVNQGVLPKAVADLFKVLIRARGSMIIAGPPGSGKTTLLRSLLYSFVPPGWKVAIIEDTGEIDPPPGSSWVRYTTFELGVVKIDLFDLAKAALRSSATKIIVVGETRGEEAKVLVNALLAGLGGYSTFHGSSPEEVITRFTGPPINLSPVQVAMFNFIAIMGYGEKPKRQLKRLVELIYNAEKGYMDFNIVWDREKDGLNISFEELVKRIRRWSELRIKTEIPIEQILNTGDVLS</sequence>
<reference evidence="3 4" key="1">
    <citation type="submission" date="2023-05" db="EMBL/GenBank/DDBJ databases">
        <title>A new hyperthermophilic archaea 'Ignisphaera cupida' sp. nov. and description of the family 'Ignisphaeraceae' fam. nov.</title>
        <authorList>
            <person name="Podosokorskaya O.A."/>
            <person name="Elcheninov A.G."/>
            <person name="Klukina A."/>
            <person name="Merkel A.Y."/>
        </authorList>
    </citation>
    <scope>NUCLEOTIDE SEQUENCE [LARGE SCALE GENOMIC DNA]</scope>
    <source>
        <strain evidence="3 4">4213-co</strain>
    </source>
</reference>
<evidence type="ECO:0000313" key="3">
    <source>
        <dbReference type="EMBL" id="MDK6029288.1"/>
    </source>
</evidence>
<dbReference type="PANTHER" id="PTHR30486">
    <property type="entry name" value="TWITCHING MOTILITY PROTEIN PILT"/>
    <property type="match status" value="1"/>
</dbReference>
<dbReference type="PANTHER" id="PTHR30486:SF6">
    <property type="entry name" value="TYPE IV PILUS RETRACTATION ATPASE PILT"/>
    <property type="match status" value="1"/>
</dbReference>
<dbReference type="EMBL" id="JASNVW010000006">
    <property type="protein sequence ID" value="MDK6029288.1"/>
    <property type="molecule type" value="Genomic_DNA"/>
</dbReference>
<dbReference type="SUPFAM" id="SSF52540">
    <property type="entry name" value="P-loop containing nucleoside triphosphate hydrolases"/>
    <property type="match status" value="1"/>
</dbReference>
<dbReference type="RefSeq" id="WP_285274275.1">
    <property type="nucleotide sequence ID" value="NZ_JASNVW010000006.1"/>
</dbReference>
<protein>
    <submittedName>
        <fullName evidence="3">Type II/IV secretion system ATPase subunit</fullName>
    </submittedName>
</protein>
<organism evidence="3 4">
    <name type="scientific">Ignisphaera cupida</name>
    <dbReference type="NCBI Taxonomy" id="3050454"/>
    <lineage>
        <taxon>Archaea</taxon>
        <taxon>Thermoproteota</taxon>
        <taxon>Thermoprotei</taxon>
        <taxon>Desulfurococcales</taxon>
        <taxon>Desulfurococcaceae</taxon>
        <taxon>Ignisphaera</taxon>
    </lineage>
</organism>
<dbReference type="Pfam" id="PF00437">
    <property type="entry name" value="T2SSE"/>
    <property type="match status" value="1"/>
</dbReference>
<name>A0ABD4ZB07_9CREN</name>
<dbReference type="AlphaFoldDB" id="A0ABD4ZB07"/>
<proteinExistence type="inferred from homology"/>
<gene>
    <name evidence="3" type="ORF">QPL79_07930</name>
</gene>
<evidence type="ECO:0000256" key="1">
    <source>
        <dbReference type="ARBA" id="ARBA00006611"/>
    </source>
</evidence>
<dbReference type="InterPro" id="IPR050921">
    <property type="entry name" value="T4SS_GSP_E_ATPase"/>
</dbReference>
<feature type="domain" description="Bacterial type II secretion system protein E" evidence="2">
    <location>
        <begin position="126"/>
        <end position="379"/>
    </location>
</feature>
<evidence type="ECO:0000259" key="2">
    <source>
        <dbReference type="Pfam" id="PF00437"/>
    </source>
</evidence>
<evidence type="ECO:0000313" key="4">
    <source>
        <dbReference type="Proteomes" id="UP001529235"/>
    </source>
</evidence>
<dbReference type="Proteomes" id="UP001529235">
    <property type="component" value="Unassembled WGS sequence"/>
</dbReference>
<dbReference type="Gene3D" id="3.40.50.300">
    <property type="entry name" value="P-loop containing nucleotide triphosphate hydrolases"/>
    <property type="match status" value="1"/>
</dbReference>
<dbReference type="InterPro" id="IPR001482">
    <property type="entry name" value="T2SS/T4SS_dom"/>
</dbReference>
<comment type="caution">
    <text evidence="3">The sequence shown here is derived from an EMBL/GenBank/DDBJ whole genome shotgun (WGS) entry which is preliminary data.</text>
</comment>
<dbReference type="InterPro" id="IPR027417">
    <property type="entry name" value="P-loop_NTPase"/>
</dbReference>
<comment type="similarity">
    <text evidence="1">Belongs to the GSP E family.</text>
</comment>